<reference evidence="4 5" key="1">
    <citation type="journal article" date="2012" name="BMC Genomics">
        <title>Tools to kill: Genome of one of the most destructive plant pathogenic fungi Macrophomina phaseolina.</title>
        <authorList>
            <person name="Islam M.S."/>
            <person name="Haque M.S."/>
            <person name="Islam M.M."/>
            <person name="Emdad E.M."/>
            <person name="Halim A."/>
            <person name="Hossen Q.M.M."/>
            <person name="Hossain M.Z."/>
            <person name="Ahmed B."/>
            <person name="Rahim S."/>
            <person name="Rahman M.S."/>
            <person name="Alam M.M."/>
            <person name="Hou S."/>
            <person name="Wan X."/>
            <person name="Saito J.A."/>
            <person name="Alam M."/>
        </authorList>
    </citation>
    <scope>NUCLEOTIDE SEQUENCE [LARGE SCALE GENOMIC DNA]</scope>
    <source>
        <strain evidence="4 5">MS6</strain>
    </source>
</reference>
<gene>
    <name evidence="4" type="ORF">MPH_00126</name>
</gene>
<dbReference type="AlphaFoldDB" id="K2S6T2"/>
<feature type="domain" description="AAA+ ATPase" evidence="3">
    <location>
        <begin position="818"/>
        <end position="944"/>
    </location>
</feature>
<proteinExistence type="predicted"/>
<feature type="compositionally biased region" description="Pro residues" evidence="2">
    <location>
        <begin position="277"/>
        <end position="297"/>
    </location>
</feature>
<dbReference type="Proteomes" id="UP000007129">
    <property type="component" value="Unassembled WGS sequence"/>
</dbReference>
<dbReference type="Pfam" id="PF00004">
    <property type="entry name" value="AAA"/>
    <property type="match status" value="1"/>
</dbReference>
<evidence type="ECO:0000256" key="1">
    <source>
        <dbReference type="SAM" id="Coils"/>
    </source>
</evidence>
<protein>
    <submittedName>
        <fullName evidence="4">ATPase AAA+ type core</fullName>
    </submittedName>
</protein>
<dbReference type="Gene3D" id="3.40.50.300">
    <property type="entry name" value="P-loop containing nucleotide triphosphate hydrolases"/>
    <property type="match status" value="1"/>
</dbReference>
<feature type="coiled-coil region" evidence="1">
    <location>
        <begin position="234"/>
        <end position="261"/>
    </location>
</feature>
<dbReference type="EMBL" id="AHHD01000007">
    <property type="protein sequence ID" value="EKG22553.1"/>
    <property type="molecule type" value="Genomic_DNA"/>
</dbReference>
<dbReference type="InterPro" id="IPR027417">
    <property type="entry name" value="P-loop_NTPase"/>
</dbReference>
<feature type="region of interest" description="Disordered" evidence="2">
    <location>
        <begin position="187"/>
        <end position="208"/>
    </location>
</feature>
<dbReference type="InParanoid" id="K2S6T2"/>
<dbReference type="Pfam" id="PF22942">
    <property type="entry name" value="DUF7025"/>
    <property type="match status" value="1"/>
</dbReference>
<dbReference type="SUPFAM" id="SSF52540">
    <property type="entry name" value="P-loop containing nucleoside triphosphate hydrolases"/>
    <property type="match status" value="1"/>
</dbReference>
<sequence length="1041" mass="117055">MKDTPPTILNAGGMNGYQFGGNMPPGQVNNDFRTNMGGQFPQNVTFPAMGAQNSLAPTATNQAPPPGLQFSTQDGFRTQALNQPGVYGLQPPAQQPPVSYGLPQERFPQLGGPVNSAGIALTQAYVAPGQTTFQQQQPAMLNGSQAQQVVRPPLDPAFNEVQNMSTVQPQGSIELSKNQQNYTRYMDKQPQDGQQNQQSYGDPSRSMGRVHSLLQQPGAYAHSGGPNNLNGDANRAEQDSINALRQLVTDLQAQITSLTAAQNSLSPVGNLRQLPATLPPPLPPPPSLPAPPQPPQPVVEESKTENHISLLTALKAQLPPLFLRPENVQDDGHSKTHFQMVISTYNSDASRWEETLIDPPDTHKKPPSAVAYRRFMDPSDHKKPHYDEVEIESPELKSLLQRTMQHVDDDLFQGPYFKEATPFPSFVYNWKSLQDATEPIEGDSEELRGARLDLKDILKAISLSEAKKMKSYFAEREQYLSTKTITFGHLWSLFQAGTNVCAKSFLDDWHIFEVQRTGYRPSRTDAWPEIEEPFDRYRYFDVDCAAYDWDGSQFRRYSYVFTVDKFDGRRPVTQLPCFPLEYHVDKDGAQGASSLKEQLIARGKKYVELCATEDSYALRRYNGLILVANVQRFPKEEPDYNDLPHTIPLIRRGIGDQDIIIDNFSFVNSKRNRFIEISENPPLGFRISRLDADDCSCQACRTGPTRSWPKQNLMSLREQKADFAAAPERLLLCPPKVLGYVPGERMWAQFRVENIYEISESARKDNADRFHTQLELDKKGKDMLLALVKHHQARRDALGRSTSADDSRELDPIEGKGKGLAILLHGPPGVGKTLTAEAVALATGKPLLPVSVAEIRTEPAEAEQMLEDIFDDASRWNAVLLVDEADVFLEERIGNQDIKRNTLVSVLLRVLEYYDGIIILTTNRISSLDVAVQSRMHFAIRYSDLTKEEQIRLFNQFLDKIRDNISNREQIDDYLQIICKKGQINGRQIRNIVSSAQALANSEEAKLSKTHLMEVFNATEQFVRDLMDLTMQRRMQNEVGR</sequence>
<dbReference type="InterPro" id="IPR003959">
    <property type="entry name" value="ATPase_AAA_core"/>
</dbReference>
<dbReference type="PANTHER" id="PTHR46411:SF2">
    <property type="entry name" value="AAA+ ATPASE DOMAIN-CONTAINING PROTEIN"/>
    <property type="match status" value="1"/>
</dbReference>
<dbReference type="SMART" id="SM00382">
    <property type="entry name" value="AAA"/>
    <property type="match status" value="1"/>
</dbReference>
<dbReference type="GO" id="GO:0016887">
    <property type="term" value="F:ATP hydrolysis activity"/>
    <property type="evidence" value="ECO:0007669"/>
    <property type="project" value="InterPro"/>
</dbReference>
<evidence type="ECO:0000313" key="5">
    <source>
        <dbReference type="Proteomes" id="UP000007129"/>
    </source>
</evidence>
<dbReference type="PANTHER" id="PTHR46411">
    <property type="entry name" value="FAMILY ATPASE, PUTATIVE-RELATED"/>
    <property type="match status" value="1"/>
</dbReference>
<name>K2S6T2_MACPH</name>
<dbReference type="VEuPathDB" id="FungiDB:MPH_00126"/>
<dbReference type="HOGENOM" id="CLU_292576_0_0_1"/>
<keyword evidence="1" id="KW-0175">Coiled coil</keyword>
<evidence type="ECO:0000256" key="2">
    <source>
        <dbReference type="SAM" id="MobiDB-lite"/>
    </source>
</evidence>
<evidence type="ECO:0000313" key="4">
    <source>
        <dbReference type="EMBL" id="EKG22553.1"/>
    </source>
</evidence>
<dbReference type="CDD" id="cd19481">
    <property type="entry name" value="RecA-like_protease"/>
    <property type="match status" value="1"/>
</dbReference>
<evidence type="ECO:0000259" key="3">
    <source>
        <dbReference type="SMART" id="SM00382"/>
    </source>
</evidence>
<dbReference type="InterPro" id="IPR003593">
    <property type="entry name" value="AAA+_ATPase"/>
</dbReference>
<dbReference type="OrthoDB" id="10042665at2759"/>
<dbReference type="GO" id="GO:0005524">
    <property type="term" value="F:ATP binding"/>
    <property type="evidence" value="ECO:0007669"/>
    <property type="project" value="InterPro"/>
</dbReference>
<dbReference type="STRING" id="1126212.K2S6T2"/>
<dbReference type="eggNOG" id="KOG0742">
    <property type="taxonomic scope" value="Eukaryota"/>
</dbReference>
<feature type="region of interest" description="Disordered" evidence="2">
    <location>
        <begin position="270"/>
        <end position="299"/>
    </location>
</feature>
<organism evidence="4 5">
    <name type="scientific">Macrophomina phaseolina (strain MS6)</name>
    <name type="common">Charcoal rot fungus</name>
    <dbReference type="NCBI Taxonomy" id="1126212"/>
    <lineage>
        <taxon>Eukaryota</taxon>
        <taxon>Fungi</taxon>
        <taxon>Dikarya</taxon>
        <taxon>Ascomycota</taxon>
        <taxon>Pezizomycotina</taxon>
        <taxon>Dothideomycetes</taxon>
        <taxon>Dothideomycetes incertae sedis</taxon>
        <taxon>Botryosphaeriales</taxon>
        <taxon>Botryosphaeriaceae</taxon>
        <taxon>Macrophomina</taxon>
    </lineage>
</organism>
<dbReference type="InterPro" id="IPR054289">
    <property type="entry name" value="DUF7025"/>
</dbReference>
<comment type="caution">
    <text evidence="4">The sequence shown here is derived from an EMBL/GenBank/DDBJ whole genome shotgun (WGS) entry which is preliminary data.</text>
</comment>
<accession>K2S6T2</accession>